<feature type="compositionally biased region" description="Polar residues" evidence="13">
    <location>
        <begin position="585"/>
        <end position="616"/>
    </location>
</feature>
<evidence type="ECO:0000256" key="6">
    <source>
        <dbReference type="ARBA" id="ARBA00022771"/>
    </source>
</evidence>
<feature type="domain" description="C2H2-type" evidence="14">
    <location>
        <begin position="181"/>
        <end position="209"/>
    </location>
</feature>
<evidence type="ECO:0000313" key="16">
    <source>
        <dbReference type="Proteomes" id="UP001152320"/>
    </source>
</evidence>
<feature type="compositionally biased region" description="Acidic residues" evidence="13">
    <location>
        <begin position="943"/>
        <end position="954"/>
    </location>
</feature>
<dbReference type="Gene3D" id="3.30.160.60">
    <property type="entry name" value="Classic Zinc Finger"/>
    <property type="match status" value="1"/>
</dbReference>
<feature type="region of interest" description="Disordered" evidence="13">
    <location>
        <begin position="347"/>
        <end position="370"/>
    </location>
</feature>
<dbReference type="InterPro" id="IPR032714">
    <property type="entry name" value="DZIP1_N"/>
</dbReference>
<evidence type="ECO:0000256" key="2">
    <source>
        <dbReference type="ARBA" id="ARBA00004120"/>
    </source>
</evidence>
<keyword evidence="4" id="KW-0963">Cytoplasm</keyword>
<feature type="region of interest" description="Disordered" evidence="13">
    <location>
        <begin position="455"/>
        <end position="504"/>
    </location>
</feature>
<reference evidence="15" key="1">
    <citation type="submission" date="2021-10" db="EMBL/GenBank/DDBJ databases">
        <title>Tropical sea cucumber genome reveals ecological adaptation and Cuvierian tubules defense mechanism.</title>
        <authorList>
            <person name="Chen T."/>
        </authorList>
    </citation>
    <scope>NUCLEOTIDE SEQUENCE</scope>
    <source>
        <strain evidence="15">Nanhai2018</strain>
        <tissue evidence="15">Muscle</tissue>
    </source>
</reference>
<evidence type="ECO:0000256" key="11">
    <source>
        <dbReference type="PROSITE-ProRule" id="PRU00042"/>
    </source>
</evidence>
<evidence type="ECO:0000256" key="5">
    <source>
        <dbReference type="ARBA" id="ARBA00022723"/>
    </source>
</evidence>
<dbReference type="PANTHER" id="PTHR21502">
    <property type="entry name" value="ZINC FINGER PROTEIN DZIP1"/>
    <property type="match status" value="1"/>
</dbReference>
<comment type="subcellular location">
    <subcellularLocation>
        <location evidence="2">Cytoplasm</location>
        <location evidence="2">Cytoskeleton</location>
        <location evidence="2">Cilium basal body</location>
    </subcellularLocation>
    <subcellularLocation>
        <location evidence="1">Cytoplasm</location>
        <location evidence="1">Cytoskeleton</location>
        <location evidence="1">Microtubule organizing center</location>
        <location evidence="1">Centrosome</location>
        <location evidence="1">Centriole</location>
    </subcellularLocation>
</comment>
<evidence type="ECO:0000256" key="7">
    <source>
        <dbReference type="ARBA" id="ARBA00022833"/>
    </source>
</evidence>
<dbReference type="GO" id="GO:0005814">
    <property type="term" value="C:centriole"/>
    <property type="evidence" value="ECO:0007669"/>
    <property type="project" value="UniProtKB-SubCell"/>
</dbReference>
<protein>
    <submittedName>
        <fullName evidence="15">Zinc finger protein DZIP1L</fullName>
    </submittedName>
</protein>
<dbReference type="GO" id="GO:0008270">
    <property type="term" value="F:zinc ion binding"/>
    <property type="evidence" value="ECO:0007669"/>
    <property type="project" value="UniProtKB-KW"/>
</dbReference>
<dbReference type="EMBL" id="JAIZAY010000013">
    <property type="protein sequence ID" value="KAJ8031232.1"/>
    <property type="molecule type" value="Genomic_DNA"/>
</dbReference>
<evidence type="ECO:0000256" key="13">
    <source>
        <dbReference type="SAM" id="MobiDB-lite"/>
    </source>
</evidence>
<feature type="compositionally biased region" description="Acidic residues" evidence="13">
    <location>
        <begin position="489"/>
        <end position="500"/>
    </location>
</feature>
<dbReference type="GO" id="GO:0005737">
    <property type="term" value="C:cytoplasm"/>
    <property type="evidence" value="ECO:0007669"/>
    <property type="project" value="TreeGrafter"/>
</dbReference>
<feature type="compositionally biased region" description="Low complexity" evidence="13">
    <location>
        <begin position="677"/>
        <end position="689"/>
    </location>
</feature>
<evidence type="ECO:0000256" key="3">
    <source>
        <dbReference type="ARBA" id="ARBA00009131"/>
    </source>
</evidence>
<proteinExistence type="inferred from homology"/>
<feature type="region of interest" description="Disordered" evidence="13">
    <location>
        <begin position="239"/>
        <end position="276"/>
    </location>
</feature>
<evidence type="ECO:0000256" key="9">
    <source>
        <dbReference type="ARBA" id="ARBA00023212"/>
    </source>
</evidence>
<evidence type="ECO:0000313" key="15">
    <source>
        <dbReference type="EMBL" id="KAJ8031232.1"/>
    </source>
</evidence>
<organism evidence="15 16">
    <name type="scientific">Holothuria leucospilota</name>
    <name type="common">Black long sea cucumber</name>
    <name type="synonym">Mertensiothuria leucospilota</name>
    <dbReference type="NCBI Taxonomy" id="206669"/>
    <lineage>
        <taxon>Eukaryota</taxon>
        <taxon>Metazoa</taxon>
        <taxon>Echinodermata</taxon>
        <taxon>Eleutherozoa</taxon>
        <taxon>Echinozoa</taxon>
        <taxon>Holothuroidea</taxon>
        <taxon>Aspidochirotacea</taxon>
        <taxon>Aspidochirotida</taxon>
        <taxon>Holothuriidae</taxon>
        <taxon>Holothuria</taxon>
    </lineage>
</organism>
<feature type="compositionally biased region" description="Acidic residues" evidence="13">
    <location>
        <begin position="772"/>
        <end position="786"/>
    </location>
</feature>
<comment type="similarity">
    <text evidence="3">Belongs to the DZIP C2H2-type zinc-finger protein family.</text>
</comment>
<dbReference type="InterPro" id="IPR051241">
    <property type="entry name" value="DZIP_RILPL"/>
</dbReference>
<dbReference type="AlphaFoldDB" id="A0A9Q1BQX5"/>
<evidence type="ECO:0000259" key="14">
    <source>
        <dbReference type="PROSITE" id="PS50157"/>
    </source>
</evidence>
<dbReference type="OrthoDB" id="515971at2759"/>
<sequence>MCEKMNGYASIPHKGFESHRSANGHIPNGYGGQTPRQIGNSRFMLNRRKERIDWRKIASVNIEYLTRTLDVEVLRENISSIAYCDIEEEVDTRIVDPNFLKVFKMSQLIIQYLVHTQDYFADTIKTLKEEAISHQQQYESQKKEVEIITEQLNKVKQESHKRKKLLKAQQNLIQSGVNNYHQCAYCPKAFTQAGFLQSHLQRKHSEYVSQGMMSVESQNEMKKMEEVRERLENEMEELKEKLQMTQSQLEEERGRLEEQMQQQEQKKSDSQAQEEALRNQFKEWKEEQTETHRAEMEKMQSMFMKELKDMHESYSVSQAALEDLQSKLGKRSNLGTLVDEDELADQRKKIKDQRKQMTQMKEEFEEKIREARSTVEEEKVEIERKWEQRLKDQKKRYNRDTQELKELLEKMGASLKEEKLGGSDSEKKYKKQIQDVLEKSKEYEAKLREREIELEKLKRQRQAKQRVEVSKPPPSPPPPSKVKSPSPEETSEEEELAESEELTRAKTIEAMRKQIGKALQIKLEQRGIPEGVKGITNQSMEIKLRQMKQERQSLAKKHAKFYDVREQLRTEIDKKMKGKRKGEVSVSNVKPGNRSLQFSKASIPSSNTFPRSQSKPKSILSKPKEQEKRPLRSNSLPGANSRRKTPPPVAPRDGTSDHRSISRSSSTGRSSRKEVKQPTQSSRPSTSTPKVQGKARLSAPRVSFEDDESEDDDEEDEEEDDDDLSLEDESETEEVSEVIDKPVARPRPSPRQTVPVTIPRADVVSNGNAQGDDAEDSDWDSEDISALDEVSPGKIQRAPQISTSTPKGPMVAELSRSIEAQLQGRHSTKKPVGGIDLSGTGRNGALSPDAETASPSPRIPTLPDEESDDSLAISSLDNSTSSPPKPAVKTQPSVTANRPQPNENNSKSVDSSNTYGTSVWGTSSNKAASAKGTNKSSLVSVTDFDDDDDLDFSD</sequence>
<keyword evidence="5" id="KW-0479">Metal-binding</keyword>
<accession>A0A9Q1BQX5</accession>
<feature type="region of interest" description="Disordered" evidence="13">
    <location>
        <begin position="572"/>
        <end position="954"/>
    </location>
</feature>
<dbReference type="Proteomes" id="UP001152320">
    <property type="component" value="Chromosome 13"/>
</dbReference>
<dbReference type="GO" id="GO:0060271">
    <property type="term" value="P:cilium assembly"/>
    <property type="evidence" value="ECO:0007669"/>
    <property type="project" value="TreeGrafter"/>
</dbReference>
<feature type="compositionally biased region" description="Polar residues" evidence="13">
    <location>
        <begin position="890"/>
        <end position="935"/>
    </location>
</feature>
<feature type="compositionally biased region" description="Acidic residues" evidence="13">
    <location>
        <begin position="705"/>
        <end position="737"/>
    </location>
</feature>
<gene>
    <name evidence="15" type="ORF">HOLleu_27896</name>
</gene>
<feature type="compositionally biased region" description="Pro residues" evidence="13">
    <location>
        <begin position="471"/>
        <end position="480"/>
    </location>
</feature>
<dbReference type="PROSITE" id="PS50157">
    <property type="entry name" value="ZINC_FINGER_C2H2_2"/>
    <property type="match status" value="1"/>
</dbReference>
<name>A0A9Q1BQX5_HOLLE</name>
<evidence type="ECO:0000256" key="1">
    <source>
        <dbReference type="ARBA" id="ARBA00004114"/>
    </source>
</evidence>
<comment type="caution">
    <text evidence="15">The sequence shown here is derived from an EMBL/GenBank/DDBJ whole genome shotgun (WGS) entry which is preliminary data.</text>
</comment>
<keyword evidence="6 11" id="KW-0863">Zinc-finger</keyword>
<evidence type="ECO:0000256" key="12">
    <source>
        <dbReference type="SAM" id="Coils"/>
    </source>
</evidence>
<keyword evidence="9" id="KW-0206">Cytoskeleton</keyword>
<dbReference type="Pfam" id="PF25977">
    <property type="entry name" value="DZIP1"/>
    <property type="match status" value="1"/>
</dbReference>
<dbReference type="GO" id="GO:0036064">
    <property type="term" value="C:ciliary basal body"/>
    <property type="evidence" value="ECO:0007669"/>
    <property type="project" value="TreeGrafter"/>
</dbReference>
<feature type="compositionally biased region" description="Basic and acidic residues" evidence="13">
    <location>
        <begin position="250"/>
        <end position="276"/>
    </location>
</feature>
<dbReference type="InterPro" id="IPR013087">
    <property type="entry name" value="Znf_C2H2_type"/>
</dbReference>
<dbReference type="Pfam" id="PF13815">
    <property type="entry name" value="Dzip-like_N"/>
    <property type="match status" value="1"/>
</dbReference>
<keyword evidence="10" id="KW-0966">Cell projection</keyword>
<dbReference type="PROSITE" id="PS00028">
    <property type="entry name" value="ZINC_FINGER_C2H2_1"/>
    <property type="match status" value="1"/>
</dbReference>
<evidence type="ECO:0000256" key="8">
    <source>
        <dbReference type="ARBA" id="ARBA00023054"/>
    </source>
</evidence>
<feature type="compositionally biased region" description="Basic and acidic residues" evidence="13">
    <location>
        <begin position="360"/>
        <end position="370"/>
    </location>
</feature>
<feature type="coiled-coil region" evidence="12">
    <location>
        <begin position="124"/>
        <end position="158"/>
    </location>
</feature>
<dbReference type="PANTHER" id="PTHR21502:SF3">
    <property type="entry name" value="CILIUM ASSEMBLY PROTEIN DZIP1L"/>
    <property type="match status" value="1"/>
</dbReference>
<keyword evidence="8 12" id="KW-0175">Coiled coil</keyword>
<evidence type="ECO:0000256" key="4">
    <source>
        <dbReference type="ARBA" id="ARBA00022490"/>
    </source>
</evidence>
<keyword evidence="7" id="KW-0862">Zinc</keyword>
<keyword evidence="16" id="KW-1185">Reference proteome</keyword>
<dbReference type="InterPro" id="IPR058883">
    <property type="entry name" value="DZIP1_dom"/>
</dbReference>
<evidence type="ECO:0000256" key="10">
    <source>
        <dbReference type="ARBA" id="ARBA00023273"/>
    </source>
</evidence>
<feature type="compositionally biased region" description="Polar residues" evidence="13">
    <location>
        <begin position="872"/>
        <end position="882"/>
    </location>
</feature>